<reference evidence="1" key="1">
    <citation type="submission" date="2019-03" db="EMBL/GenBank/DDBJ databases">
        <title>Single cell metagenomics reveals metabolic interactions within the superorganism composed of flagellate Streblomastix strix and complex community of Bacteroidetes bacteria on its surface.</title>
        <authorList>
            <person name="Treitli S.C."/>
            <person name="Kolisko M."/>
            <person name="Husnik F."/>
            <person name="Keeling P."/>
            <person name="Hampl V."/>
        </authorList>
    </citation>
    <scope>NUCLEOTIDE SEQUENCE</scope>
    <source>
        <strain evidence="1">STM</strain>
    </source>
</reference>
<dbReference type="InterPro" id="IPR011110">
    <property type="entry name" value="Reg_prop"/>
</dbReference>
<evidence type="ECO:0000313" key="1">
    <source>
        <dbReference type="EMBL" id="KAA6318692.1"/>
    </source>
</evidence>
<accession>A0A5J4QB49</accession>
<gene>
    <name evidence="1" type="ORF">EZS27_031332</name>
</gene>
<dbReference type="Gene3D" id="2.130.10.10">
    <property type="entry name" value="YVTN repeat-like/Quinoprotein amine dehydrogenase"/>
    <property type="match status" value="1"/>
</dbReference>
<dbReference type="AlphaFoldDB" id="A0A5J4QB49"/>
<evidence type="ECO:0008006" key="2">
    <source>
        <dbReference type="Google" id="ProtNLM"/>
    </source>
</evidence>
<sequence length="82" mass="9478">MRKIAKLIFLFILVSQISFANEPSFYFSTLDLKDGLSQLSVLKIYQDSYGFMWFATRNGLNKYDGTTMTVYKHINTNPHSLS</sequence>
<organism evidence="1">
    <name type="scientific">termite gut metagenome</name>
    <dbReference type="NCBI Taxonomy" id="433724"/>
    <lineage>
        <taxon>unclassified sequences</taxon>
        <taxon>metagenomes</taxon>
        <taxon>organismal metagenomes</taxon>
    </lineage>
</organism>
<feature type="non-terminal residue" evidence="1">
    <location>
        <position position="82"/>
    </location>
</feature>
<protein>
    <recommendedName>
        <fullName evidence="2">Histidine kinase</fullName>
    </recommendedName>
</protein>
<dbReference type="Pfam" id="PF07494">
    <property type="entry name" value="Reg_prop"/>
    <property type="match status" value="1"/>
</dbReference>
<comment type="caution">
    <text evidence="1">The sequence shown here is derived from an EMBL/GenBank/DDBJ whole genome shotgun (WGS) entry which is preliminary data.</text>
</comment>
<proteinExistence type="predicted"/>
<dbReference type="InterPro" id="IPR015943">
    <property type="entry name" value="WD40/YVTN_repeat-like_dom_sf"/>
</dbReference>
<dbReference type="EMBL" id="SNRY01004112">
    <property type="protein sequence ID" value="KAA6318692.1"/>
    <property type="molecule type" value="Genomic_DNA"/>
</dbReference>
<name>A0A5J4QB49_9ZZZZ</name>